<evidence type="ECO:0000313" key="13">
    <source>
        <dbReference type="Proteomes" id="UP000296201"/>
    </source>
</evidence>
<evidence type="ECO:0000256" key="1">
    <source>
        <dbReference type="ARBA" id="ARBA00001946"/>
    </source>
</evidence>
<evidence type="ECO:0000256" key="2">
    <source>
        <dbReference type="ARBA" id="ARBA00008282"/>
    </source>
</evidence>
<evidence type="ECO:0000256" key="9">
    <source>
        <dbReference type="ARBA" id="ARBA00022842"/>
    </source>
</evidence>
<evidence type="ECO:0000256" key="6">
    <source>
        <dbReference type="ARBA" id="ARBA00022679"/>
    </source>
</evidence>
<dbReference type="AlphaFoldDB" id="A0A4P7NXV1"/>
<dbReference type="InterPro" id="IPR003374">
    <property type="entry name" value="ApbE-like_sf"/>
</dbReference>
<dbReference type="EC" id="2.7.1.180" evidence="3"/>
<evidence type="ECO:0000256" key="10">
    <source>
        <dbReference type="ARBA" id="ARBA00031306"/>
    </source>
</evidence>
<dbReference type="RefSeq" id="WP_135795109.1">
    <property type="nucleotide sequence ID" value="NZ_CP032096.1"/>
</dbReference>
<keyword evidence="7" id="KW-0479">Metal-binding</keyword>
<dbReference type="OrthoDB" id="9778595at2"/>
<keyword evidence="5" id="KW-0285">Flavoprotein</keyword>
<evidence type="ECO:0000256" key="3">
    <source>
        <dbReference type="ARBA" id="ARBA00011955"/>
    </source>
</evidence>
<proteinExistence type="inferred from homology"/>
<comment type="catalytic activity">
    <reaction evidence="11">
        <text>L-threonyl-[protein] + FAD = FMN-L-threonyl-[protein] + AMP + H(+)</text>
        <dbReference type="Rhea" id="RHEA:36847"/>
        <dbReference type="Rhea" id="RHEA-COMP:11060"/>
        <dbReference type="Rhea" id="RHEA-COMP:11061"/>
        <dbReference type="ChEBI" id="CHEBI:15378"/>
        <dbReference type="ChEBI" id="CHEBI:30013"/>
        <dbReference type="ChEBI" id="CHEBI:57692"/>
        <dbReference type="ChEBI" id="CHEBI:74257"/>
        <dbReference type="ChEBI" id="CHEBI:456215"/>
        <dbReference type="EC" id="2.7.1.180"/>
    </reaction>
</comment>
<accession>A0A4P7NXV1</accession>
<comment type="similarity">
    <text evidence="2">Belongs to the ApbE family.</text>
</comment>
<keyword evidence="9" id="KW-0460">Magnesium</keyword>
<evidence type="ECO:0000256" key="5">
    <source>
        <dbReference type="ARBA" id="ARBA00022630"/>
    </source>
</evidence>
<evidence type="ECO:0000256" key="8">
    <source>
        <dbReference type="ARBA" id="ARBA00022827"/>
    </source>
</evidence>
<keyword evidence="13" id="KW-1185">Reference proteome</keyword>
<evidence type="ECO:0000313" key="12">
    <source>
        <dbReference type="EMBL" id="QBZ82398.1"/>
    </source>
</evidence>
<evidence type="ECO:0000256" key="4">
    <source>
        <dbReference type="ARBA" id="ARBA00016337"/>
    </source>
</evidence>
<dbReference type="InterPro" id="IPR024932">
    <property type="entry name" value="ApbE"/>
</dbReference>
<gene>
    <name evidence="12" type="ORF">GHNINEIG_00428</name>
</gene>
<dbReference type="Pfam" id="PF02424">
    <property type="entry name" value="ApbE"/>
    <property type="match status" value="1"/>
</dbReference>
<evidence type="ECO:0000256" key="7">
    <source>
        <dbReference type="ARBA" id="ARBA00022723"/>
    </source>
</evidence>
<dbReference type="GO" id="GO:0016740">
    <property type="term" value="F:transferase activity"/>
    <property type="evidence" value="ECO:0007669"/>
    <property type="project" value="UniProtKB-KW"/>
</dbReference>
<reference evidence="12 13" key="1">
    <citation type="submission" date="2018-08" db="EMBL/GenBank/DDBJ databases">
        <title>Horizontal acquisition of hydrogen conversion ability and other habitat adaptations in Hydrogenovibrio crunogenus strains.</title>
        <authorList>
            <person name="Gonnella G."/>
            <person name="Adam N."/>
            <person name="Perner M."/>
        </authorList>
    </citation>
    <scope>NUCLEOTIDE SEQUENCE [LARGE SCALE GENOMIC DNA]</scope>
    <source>
        <strain evidence="12 13">SP-41</strain>
    </source>
</reference>
<protein>
    <recommendedName>
        <fullName evidence="4">FAD:protein FMN transferase</fullName>
        <ecNumber evidence="3">2.7.1.180</ecNumber>
    </recommendedName>
    <alternativeName>
        <fullName evidence="10">Flavin transferase</fullName>
    </alternativeName>
</protein>
<keyword evidence="6 12" id="KW-0808">Transferase</keyword>
<keyword evidence="8" id="KW-0274">FAD</keyword>
<evidence type="ECO:0000256" key="11">
    <source>
        <dbReference type="ARBA" id="ARBA00048540"/>
    </source>
</evidence>
<sequence>MTSKLVKRMKPLLGTFVEVGAYINHQEESVLNHIFNKIETIHDQMSFHNPNSALSTLNNSPNKWVNLPDETLSVMRKAKQLSLDSNHLFNCTLGGYLVDKGVLPNHFAHSFQSSGKASDIEIQTHQARLTAPVLISLDGIAKGYAVDQAINVMKQHNIVAGWVNAGGDLKVFGDVTLPISQRQNETNIQPLTHLNNQALASSEIHLHSTPRFPGQIIDSTGRQPQPGVISVIAEDAWLADGLTKVLALQPESDRHATAKRFNVTYLSSSPLTNRTAL</sequence>
<dbReference type="SUPFAM" id="SSF143631">
    <property type="entry name" value="ApbE-like"/>
    <property type="match status" value="1"/>
</dbReference>
<organism evidence="12 13">
    <name type="scientific">Hydrogenovibrio crunogenus</name>
    <dbReference type="NCBI Taxonomy" id="39765"/>
    <lineage>
        <taxon>Bacteria</taxon>
        <taxon>Pseudomonadati</taxon>
        <taxon>Pseudomonadota</taxon>
        <taxon>Gammaproteobacteria</taxon>
        <taxon>Thiotrichales</taxon>
        <taxon>Piscirickettsiaceae</taxon>
        <taxon>Hydrogenovibrio</taxon>
    </lineage>
</organism>
<dbReference type="Proteomes" id="UP000296201">
    <property type="component" value="Chromosome"/>
</dbReference>
<dbReference type="EMBL" id="CP032096">
    <property type="protein sequence ID" value="QBZ82398.1"/>
    <property type="molecule type" value="Genomic_DNA"/>
</dbReference>
<dbReference type="GO" id="GO:0046872">
    <property type="term" value="F:metal ion binding"/>
    <property type="evidence" value="ECO:0007669"/>
    <property type="project" value="UniProtKB-KW"/>
</dbReference>
<name>A0A4P7NXV1_9GAMM</name>
<dbReference type="Gene3D" id="3.10.520.10">
    <property type="entry name" value="ApbE-like domains"/>
    <property type="match status" value="1"/>
</dbReference>
<comment type="cofactor">
    <cofactor evidence="1">
        <name>Mg(2+)</name>
        <dbReference type="ChEBI" id="CHEBI:18420"/>
    </cofactor>
</comment>
<dbReference type="PANTHER" id="PTHR30040:SF2">
    <property type="entry name" value="FAD:PROTEIN FMN TRANSFERASE"/>
    <property type="match status" value="1"/>
</dbReference>
<dbReference type="PANTHER" id="PTHR30040">
    <property type="entry name" value="THIAMINE BIOSYNTHESIS LIPOPROTEIN APBE"/>
    <property type="match status" value="1"/>
</dbReference>